<dbReference type="PANTHER" id="PTHR24126:SF14">
    <property type="entry name" value="ANK_REP_REGION DOMAIN-CONTAINING PROTEIN"/>
    <property type="match status" value="1"/>
</dbReference>
<organism evidence="5 6">
    <name type="scientific">Scytalidium lignicola</name>
    <name type="common">Hyphomycete</name>
    <dbReference type="NCBI Taxonomy" id="5539"/>
    <lineage>
        <taxon>Eukaryota</taxon>
        <taxon>Fungi</taxon>
        <taxon>Dikarya</taxon>
        <taxon>Ascomycota</taxon>
        <taxon>Pezizomycotina</taxon>
        <taxon>Leotiomycetes</taxon>
        <taxon>Leotiomycetes incertae sedis</taxon>
        <taxon>Scytalidium</taxon>
    </lineage>
</organism>
<feature type="non-terminal residue" evidence="5">
    <location>
        <position position="1"/>
    </location>
</feature>
<evidence type="ECO:0000313" key="5">
    <source>
        <dbReference type="EMBL" id="RFU33355.1"/>
    </source>
</evidence>
<proteinExistence type="predicted"/>
<name>A0A3E2HJ92_SCYLI</name>
<dbReference type="PROSITE" id="PS50088">
    <property type="entry name" value="ANK_REPEAT"/>
    <property type="match status" value="2"/>
</dbReference>
<dbReference type="OrthoDB" id="823504at2759"/>
<evidence type="ECO:0000256" key="3">
    <source>
        <dbReference type="PROSITE-ProRule" id="PRU00023"/>
    </source>
</evidence>
<keyword evidence="6" id="KW-1185">Reference proteome</keyword>
<dbReference type="EMBL" id="NCSJ02000037">
    <property type="protein sequence ID" value="RFU33355.1"/>
    <property type="molecule type" value="Genomic_DNA"/>
</dbReference>
<feature type="compositionally biased region" description="Polar residues" evidence="4">
    <location>
        <begin position="1"/>
        <end position="13"/>
    </location>
</feature>
<evidence type="ECO:0000313" key="6">
    <source>
        <dbReference type="Proteomes" id="UP000258309"/>
    </source>
</evidence>
<keyword evidence="2 3" id="KW-0040">ANK repeat</keyword>
<accession>A0A3E2HJ92</accession>
<dbReference type="Pfam" id="PF00023">
    <property type="entry name" value="Ank"/>
    <property type="match status" value="1"/>
</dbReference>
<dbReference type="SUPFAM" id="SSF48403">
    <property type="entry name" value="Ankyrin repeat"/>
    <property type="match status" value="1"/>
</dbReference>
<feature type="non-terminal residue" evidence="5">
    <location>
        <position position="567"/>
    </location>
</feature>
<dbReference type="STRING" id="5539.A0A3E2HJ92"/>
<dbReference type="PANTHER" id="PTHR24126">
    <property type="entry name" value="ANKYRIN REPEAT, PH AND SEC7 DOMAIN CONTAINING PROTEIN SECG-RELATED"/>
    <property type="match status" value="1"/>
</dbReference>
<dbReference type="Proteomes" id="UP000258309">
    <property type="component" value="Unassembled WGS sequence"/>
</dbReference>
<evidence type="ECO:0000256" key="4">
    <source>
        <dbReference type="SAM" id="MobiDB-lite"/>
    </source>
</evidence>
<feature type="region of interest" description="Disordered" evidence="4">
    <location>
        <begin position="1"/>
        <end position="32"/>
    </location>
</feature>
<evidence type="ECO:0000256" key="1">
    <source>
        <dbReference type="ARBA" id="ARBA00022737"/>
    </source>
</evidence>
<dbReference type="PROSITE" id="PS50297">
    <property type="entry name" value="ANK_REP_REGION"/>
    <property type="match status" value="1"/>
</dbReference>
<protein>
    <submittedName>
        <fullName evidence="5">Uncharacterized protein</fullName>
    </submittedName>
</protein>
<dbReference type="SMART" id="SM00248">
    <property type="entry name" value="ANK"/>
    <property type="match status" value="8"/>
</dbReference>
<feature type="compositionally biased region" description="Basic and acidic residues" evidence="4">
    <location>
        <begin position="14"/>
        <end position="32"/>
    </location>
</feature>
<keyword evidence="1" id="KW-0677">Repeat</keyword>
<feature type="repeat" description="ANK" evidence="3">
    <location>
        <begin position="401"/>
        <end position="439"/>
    </location>
</feature>
<dbReference type="Pfam" id="PF12796">
    <property type="entry name" value="Ank_2"/>
    <property type="match status" value="2"/>
</dbReference>
<dbReference type="InterPro" id="IPR036770">
    <property type="entry name" value="Ankyrin_rpt-contain_sf"/>
</dbReference>
<comment type="caution">
    <text evidence="5">The sequence shown here is derived from an EMBL/GenBank/DDBJ whole genome shotgun (WGS) entry which is preliminary data.</text>
</comment>
<dbReference type="Gene3D" id="1.25.40.20">
    <property type="entry name" value="Ankyrin repeat-containing domain"/>
    <property type="match status" value="1"/>
</dbReference>
<dbReference type="OMA" id="AISHAMC"/>
<feature type="repeat" description="ANK" evidence="3">
    <location>
        <begin position="440"/>
        <end position="473"/>
    </location>
</feature>
<evidence type="ECO:0000256" key="2">
    <source>
        <dbReference type="ARBA" id="ARBA00023043"/>
    </source>
</evidence>
<reference evidence="5 6" key="1">
    <citation type="submission" date="2018-05" db="EMBL/GenBank/DDBJ databases">
        <title>Draft genome sequence of Scytalidium lignicola DSM 105466, a ubiquitous saprotrophic fungus.</title>
        <authorList>
            <person name="Buettner E."/>
            <person name="Gebauer A.M."/>
            <person name="Hofrichter M."/>
            <person name="Liers C."/>
            <person name="Kellner H."/>
        </authorList>
    </citation>
    <scope>NUCLEOTIDE SEQUENCE [LARGE SCALE GENOMIC DNA]</scope>
    <source>
        <strain evidence="5 6">DSM 105466</strain>
    </source>
</reference>
<gene>
    <name evidence="5" type="ORF">B7463_g2999</name>
</gene>
<sequence>MAAQSPPISTSTARYHDFQQQRPAEARRDREEGFDRTLLAEDGTVLYLDDWGALFREIVKYNDVPLLKKYLAKFNPLLLMEPDHRDPPFWIAAAYGNIDTFRLLLEYCNIRHPPKIETLYEQGQIVLNCACRGGRVEMVRFLLNNQPPFGDLQGKEPNNTTCLLQAAQSFTCWTFISNDNERLARRDYLAQCEELMQFLLDRGACARDETAAFTLNPNPQPLQPRDTVLSLAIAKASPGLIKRLINEGADVHGKKMHLFCNHSFDRDSPIWDVTTLHIGSLYWNTEGIQALFDGRDNDIDVADMVLCRDTSERLPLHWAAQGPHLFERENMFYKDDIVLHATSTLKLLLASNPGTINAQDNCGETALHCVIQSFKFCNDKCSDIVEFLCQNGADASLRNKNGQNPLYYVVHHADKSKPIDIASIMSLLTHGANINDTDIDGNSVLHFAARNLMHIEMVKFLISQGANINTKNSKGNTPLHEAAGGAIYSYEKDRTLEDEKRVQDEMIKVLQEAGDVNMMDEANVEGKTPRQIRDEKRKEWWGWYEEQRQRRAGLWKSGIGRGRKLDV</sequence>
<dbReference type="InterPro" id="IPR002110">
    <property type="entry name" value="Ankyrin_rpt"/>
</dbReference>
<dbReference type="AlphaFoldDB" id="A0A3E2HJ92"/>